<dbReference type="GO" id="GO:0005840">
    <property type="term" value="C:ribosome"/>
    <property type="evidence" value="ECO:0007669"/>
    <property type="project" value="UniProtKB-KW"/>
</dbReference>
<gene>
    <name evidence="4" type="primary">rps6e</name>
    <name evidence="5" type="ORF">EYH02_00285</name>
</gene>
<accession>A0A833DUI6</accession>
<evidence type="ECO:0000313" key="6">
    <source>
        <dbReference type="Proteomes" id="UP000605805"/>
    </source>
</evidence>
<evidence type="ECO:0000256" key="2">
    <source>
        <dbReference type="ARBA" id="ARBA00022980"/>
    </source>
</evidence>
<dbReference type="PROSITE" id="PS00578">
    <property type="entry name" value="RIBOSOMAL_S6E"/>
    <property type="match status" value="1"/>
</dbReference>
<dbReference type="GO" id="GO:0003735">
    <property type="term" value="F:structural constituent of ribosome"/>
    <property type="evidence" value="ECO:0007669"/>
    <property type="project" value="InterPro"/>
</dbReference>
<dbReference type="HAMAP" id="MF_00512">
    <property type="entry name" value="Ribosomal_eS6"/>
    <property type="match status" value="1"/>
</dbReference>
<comment type="caution">
    <text evidence="5">The sequence shown here is derived from an EMBL/GenBank/DDBJ whole genome shotgun (WGS) entry which is preliminary data.</text>
</comment>
<reference evidence="5" key="1">
    <citation type="journal article" date="2020" name="ISME J.">
        <title>Gammaproteobacteria mediating utilization of methyl-, sulfur- and petroleum organic compounds in deep ocean hydrothermal plumes.</title>
        <authorList>
            <person name="Zhou Z."/>
            <person name="Liu Y."/>
            <person name="Pan J."/>
            <person name="Cron B.R."/>
            <person name="Toner B.M."/>
            <person name="Anantharaman K."/>
            <person name="Breier J.A."/>
            <person name="Dick G.J."/>
            <person name="Li M."/>
        </authorList>
    </citation>
    <scope>NUCLEOTIDE SEQUENCE</scope>
    <source>
        <strain evidence="5">SZUA-1435</strain>
    </source>
</reference>
<dbReference type="InterPro" id="IPR020924">
    <property type="entry name" value="Ribosomal_eS6_arc"/>
</dbReference>
<keyword evidence="2 4" id="KW-0689">Ribosomal protein</keyword>
<organism evidence="5 6">
    <name type="scientific">Ignisphaera aggregans</name>
    <dbReference type="NCBI Taxonomy" id="334771"/>
    <lineage>
        <taxon>Archaea</taxon>
        <taxon>Thermoproteota</taxon>
        <taxon>Thermoprotei</taxon>
        <taxon>Desulfurococcales</taxon>
        <taxon>Desulfurococcaceae</taxon>
        <taxon>Ignisphaera</taxon>
    </lineage>
</organism>
<dbReference type="GO" id="GO:0006412">
    <property type="term" value="P:translation"/>
    <property type="evidence" value="ECO:0007669"/>
    <property type="project" value="UniProtKB-UniRule"/>
</dbReference>
<dbReference type="GO" id="GO:1990904">
    <property type="term" value="C:ribonucleoprotein complex"/>
    <property type="evidence" value="ECO:0007669"/>
    <property type="project" value="UniProtKB-KW"/>
</dbReference>
<dbReference type="SMART" id="SM01405">
    <property type="entry name" value="Ribosomal_S6e"/>
    <property type="match status" value="1"/>
</dbReference>
<comment type="similarity">
    <text evidence="1 4">Belongs to the eukaryotic ribosomal protein eS6 family.</text>
</comment>
<sequence length="215" mass="24121">MPEFKVVIADPHARNLRIVPVRVVGDEDLEYSDKHREQRELPLAKLHPTIADIIKPELGVIIVRIWKDRKNREKIKLAARVILDSSIDVMEARVPADFMREKVGSLTALGEVFRAPAFQIRVSGEAANRFLGLKIGDRIDASFIGLEGKLLEIRGGSDLAGFPMRPDIPGPVKKYVLLSSGPGFRPREDGERRRKLVRGNTISEDIVQINTVVIY</sequence>
<proteinExistence type="inferred from homology"/>
<dbReference type="InterPro" id="IPR001377">
    <property type="entry name" value="Ribosomal_eS6"/>
</dbReference>
<dbReference type="NCBIfam" id="NF003292">
    <property type="entry name" value="PRK04290.1-1"/>
    <property type="match status" value="1"/>
</dbReference>
<dbReference type="InterPro" id="IPR018282">
    <property type="entry name" value="Ribosomal_eS6_CS"/>
</dbReference>
<protein>
    <recommendedName>
        <fullName evidence="4">Small ribosomal subunit protein eS6</fullName>
    </recommendedName>
</protein>
<dbReference type="Pfam" id="PF01092">
    <property type="entry name" value="Ribosomal_S6e"/>
    <property type="match status" value="1"/>
</dbReference>
<name>A0A833DUI6_9CREN</name>
<evidence type="ECO:0000256" key="4">
    <source>
        <dbReference type="HAMAP-Rule" id="MF_00512"/>
    </source>
</evidence>
<dbReference type="PANTHER" id="PTHR11502">
    <property type="entry name" value="40S RIBOSOMAL PROTEIN S6"/>
    <property type="match status" value="1"/>
</dbReference>
<dbReference type="Proteomes" id="UP000605805">
    <property type="component" value="Unassembled WGS sequence"/>
</dbReference>
<evidence type="ECO:0000256" key="1">
    <source>
        <dbReference type="ARBA" id="ARBA00009312"/>
    </source>
</evidence>
<dbReference type="EMBL" id="DQTV01000007">
    <property type="protein sequence ID" value="HIP56500.1"/>
    <property type="molecule type" value="Genomic_DNA"/>
</dbReference>
<dbReference type="AlphaFoldDB" id="A0A833DUI6"/>
<evidence type="ECO:0000256" key="3">
    <source>
        <dbReference type="ARBA" id="ARBA00023274"/>
    </source>
</evidence>
<keyword evidence="3 4" id="KW-0687">Ribonucleoprotein</keyword>
<evidence type="ECO:0000313" key="5">
    <source>
        <dbReference type="EMBL" id="HIP56500.1"/>
    </source>
</evidence>